<protein>
    <submittedName>
        <fullName evidence="1">Uncharacterized protein</fullName>
    </submittedName>
</protein>
<sequence length="108" mass="12063">MPKTIALHSTTGALAKYLTEQGYQVIDYPAAERPGVKVDAILCTGYRPDMIAAYSSLTERVDISLGNIHHDFGNDHAVPVNINITGMSPEQVRDNLYRHLERHHHCHS</sequence>
<organism evidence="1">
    <name type="scientific">bioreactor metagenome</name>
    <dbReference type="NCBI Taxonomy" id="1076179"/>
    <lineage>
        <taxon>unclassified sequences</taxon>
        <taxon>metagenomes</taxon>
        <taxon>ecological metagenomes</taxon>
    </lineage>
</organism>
<gene>
    <name evidence="1" type="ORF">SDC9_15053</name>
</gene>
<reference evidence="1" key="1">
    <citation type="submission" date="2019-08" db="EMBL/GenBank/DDBJ databases">
        <authorList>
            <person name="Kucharzyk K."/>
            <person name="Murdoch R.W."/>
            <person name="Higgins S."/>
            <person name="Loffler F."/>
        </authorList>
    </citation>
    <scope>NUCLEOTIDE SEQUENCE</scope>
</reference>
<dbReference type="InterPro" id="IPR005370">
    <property type="entry name" value="UPF0180"/>
</dbReference>
<accession>A0A644TQP1</accession>
<evidence type="ECO:0000313" key="1">
    <source>
        <dbReference type="EMBL" id="MPL69316.1"/>
    </source>
</evidence>
<dbReference type="AlphaFoldDB" id="A0A644TQP1"/>
<comment type="caution">
    <text evidence="1">The sequence shown here is derived from an EMBL/GenBank/DDBJ whole genome shotgun (WGS) entry which is preliminary data.</text>
</comment>
<dbReference type="EMBL" id="VSSQ01000046">
    <property type="protein sequence ID" value="MPL69316.1"/>
    <property type="molecule type" value="Genomic_DNA"/>
</dbReference>
<proteinExistence type="predicted"/>
<name>A0A644TQP1_9ZZZZ</name>
<dbReference type="Pfam" id="PF03698">
    <property type="entry name" value="UPF0180"/>
    <property type="match status" value="1"/>
</dbReference>